<keyword evidence="3" id="KW-1185">Reference proteome</keyword>
<protein>
    <submittedName>
        <fullName evidence="2">Uncharacterized protein</fullName>
    </submittedName>
</protein>
<dbReference type="AlphaFoldDB" id="A0A9P9Y4U1"/>
<evidence type="ECO:0000313" key="2">
    <source>
        <dbReference type="EMBL" id="KAI6783598.1"/>
    </source>
</evidence>
<reference evidence="2" key="1">
    <citation type="journal article" date="2021" name="J Fungi (Basel)">
        <title>Genomic and Metabolomic Analyses of the Marine Fungus Emericellopsis cladophorae: Insights into Saltwater Adaptability Mechanisms and Its Biosynthetic Potential.</title>
        <authorList>
            <person name="Goncalves M.F.M."/>
            <person name="Hilario S."/>
            <person name="Van de Peer Y."/>
            <person name="Esteves A.C."/>
            <person name="Alves A."/>
        </authorList>
    </citation>
    <scope>NUCLEOTIDE SEQUENCE</scope>
    <source>
        <strain evidence="2">MUM 19.33</strain>
    </source>
</reference>
<name>A0A9P9Y4U1_9HYPO</name>
<dbReference type="EMBL" id="JAGIXG020000007">
    <property type="protein sequence ID" value="KAI6783598.1"/>
    <property type="molecule type" value="Genomic_DNA"/>
</dbReference>
<evidence type="ECO:0000313" key="3">
    <source>
        <dbReference type="Proteomes" id="UP001055219"/>
    </source>
</evidence>
<proteinExistence type="predicted"/>
<organism evidence="2 3">
    <name type="scientific">Emericellopsis cladophorae</name>
    <dbReference type="NCBI Taxonomy" id="2686198"/>
    <lineage>
        <taxon>Eukaryota</taxon>
        <taxon>Fungi</taxon>
        <taxon>Dikarya</taxon>
        <taxon>Ascomycota</taxon>
        <taxon>Pezizomycotina</taxon>
        <taxon>Sordariomycetes</taxon>
        <taxon>Hypocreomycetidae</taxon>
        <taxon>Hypocreales</taxon>
        <taxon>Bionectriaceae</taxon>
        <taxon>Emericellopsis</taxon>
    </lineage>
</organism>
<sequence>MSASLSIGSITPGGRKERRVLPNELPPERKQAHREFHTLLYSLPLDPLGIVDVGKDGVLRSLTHDRKVVAAVPLEPRLIKAYLDLDEWNAEAEAHYRGVDGTKVPRPQWDQPNSDMLPSPLEGPPLDETKRLLDETDMSLDEFVHYNGEQAHTDTRDLCPIVVMSDHKILREDR</sequence>
<dbReference type="Proteomes" id="UP001055219">
    <property type="component" value="Unassembled WGS sequence"/>
</dbReference>
<dbReference type="GeneID" id="75832110"/>
<comment type="caution">
    <text evidence="2">The sequence shown here is derived from an EMBL/GenBank/DDBJ whole genome shotgun (WGS) entry which is preliminary data.</text>
</comment>
<dbReference type="OrthoDB" id="3660917at2759"/>
<feature type="region of interest" description="Disordered" evidence="1">
    <location>
        <begin position="1"/>
        <end position="29"/>
    </location>
</feature>
<feature type="region of interest" description="Disordered" evidence="1">
    <location>
        <begin position="99"/>
        <end position="123"/>
    </location>
</feature>
<reference evidence="2" key="2">
    <citation type="submission" date="2022-07" db="EMBL/GenBank/DDBJ databases">
        <authorList>
            <person name="Goncalves M.F.M."/>
            <person name="Hilario S."/>
            <person name="Van De Peer Y."/>
            <person name="Esteves A.C."/>
            <person name="Alves A."/>
        </authorList>
    </citation>
    <scope>NUCLEOTIDE SEQUENCE</scope>
    <source>
        <strain evidence="2">MUM 19.33</strain>
    </source>
</reference>
<dbReference type="RefSeq" id="XP_051364454.1">
    <property type="nucleotide sequence ID" value="XM_051504067.1"/>
</dbReference>
<evidence type="ECO:0000256" key="1">
    <source>
        <dbReference type="SAM" id="MobiDB-lite"/>
    </source>
</evidence>
<gene>
    <name evidence="2" type="ORF">J7T54_005627</name>
</gene>
<accession>A0A9P9Y4U1</accession>